<protein>
    <submittedName>
        <fullName evidence="1">Uncharacterized protein</fullName>
    </submittedName>
</protein>
<dbReference type="AlphaFoldDB" id="A0A7C3SNC2"/>
<accession>A0A7C3SNC2</accession>
<dbReference type="SUPFAM" id="SSF49899">
    <property type="entry name" value="Concanavalin A-like lectins/glucanases"/>
    <property type="match status" value="1"/>
</dbReference>
<gene>
    <name evidence="1" type="ORF">ENV35_03490</name>
</gene>
<evidence type="ECO:0000313" key="1">
    <source>
        <dbReference type="EMBL" id="HGB30921.1"/>
    </source>
</evidence>
<organism evidence="1">
    <name type="scientific">Dictyoglomus turgidum</name>
    <dbReference type="NCBI Taxonomy" id="513050"/>
    <lineage>
        <taxon>Bacteria</taxon>
        <taxon>Pseudomonadati</taxon>
        <taxon>Dictyoglomota</taxon>
        <taxon>Dictyoglomia</taxon>
        <taxon>Dictyoglomales</taxon>
        <taxon>Dictyoglomaceae</taxon>
        <taxon>Dictyoglomus</taxon>
    </lineage>
</organism>
<comment type="caution">
    <text evidence="1">The sequence shown here is derived from an EMBL/GenBank/DDBJ whole genome shotgun (WGS) entry which is preliminary data.</text>
</comment>
<reference evidence="1" key="1">
    <citation type="journal article" date="2020" name="mSystems">
        <title>Genome- and Community-Level Interaction Insights into Carbon Utilization and Element Cycling Functions of Hydrothermarchaeota in Hydrothermal Sediment.</title>
        <authorList>
            <person name="Zhou Z."/>
            <person name="Liu Y."/>
            <person name="Xu W."/>
            <person name="Pan J."/>
            <person name="Luo Z.H."/>
            <person name="Li M."/>
        </authorList>
    </citation>
    <scope>NUCLEOTIDE SEQUENCE [LARGE SCALE GENOMIC DNA]</scope>
    <source>
        <strain evidence="1">SpSt-751</strain>
    </source>
</reference>
<dbReference type="EMBL" id="DTGA01000091">
    <property type="protein sequence ID" value="HGB30921.1"/>
    <property type="molecule type" value="Genomic_DNA"/>
</dbReference>
<name>A0A7C3SNC2_9BACT</name>
<proteinExistence type="predicted"/>
<dbReference type="InterPro" id="IPR013320">
    <property type="entry name" value="ConA-like_dom_sf"/>
</dbReference>
<sequence>MNRFIRQKNVAKMGFRFPIRDTHQLYNQSFPAISDSYSLLLEVYMNLTSVCPAAYGYCPMVLFHRSDWTSFFYIQNNVSAINFGVNAPDGAEIISIDISNDMYKLDHFAFLLDRINNLRKAYVNGELKANPALTKHPSWNASNRIYFGPQGQYINWDGSYLLTRFTTLSSVPSNIDDIIKWQWQNPMKGIHKGLIPCLGGIQSTWTFDNPGYGTGDFTTIRDEGYYGNIYPISTSIDTKSWLQLQGLP</sequence>